<gene>
    <name evidence="3" type="ORF">A3207_07215</name>
</gene>
<dbReference type="PANTHER" id="PTHR11373">
    <property type="entry name" value="DEOXYNUCLEOSIDE TRIPHOSPHATE TRIPHOSPHOHYDROLASE"/>
    <property type="match status" value="1"/>
</dbReference>
<dbReference type="CDD" id="cd00077">
    <property type="entry name" value="HDc"/>
    <property type="match status" value="1"/>
</dbReference>
<dbReference type="GO" id="GO:0006203">
    <property type="term" value="P:dGTP catabolic process"/>
    <property type="evidence" value="ECO:0007669"/>
    <property type="project" value="TreeGrafter"/>
</dbReference>
<dbReference type="InterPro" id="IPR050135">
    <property type="entry name" value="dGTPase-like"/>
</dbReference>
<evidence type="ECO:0000259" key="1">
    <source>
        <dbReference type="Pfam" id="PF01966"/>
    </source>
</evidence>
<feature type="domain" description="HD-associated" evidence="2">
    <location>
        <begin position="155"/>
        <end position="373"/>
    </location>
</feature>
<evidence type="ECO:0000259" key="2">
    <source>
        <dbReference type="Pfam" id="PF19276"/>
    </source>
</evidence>
<feature type="domain" description="HD" evidence="1">
    <location>
        <begin position="5"/>
        <end position="143"/>
    </location>
</feature>
<dbReference type="EMBL" id="LVVT01000007">
    <property type="protein sequence ID" value="TQS84095.1"/>
    <property type="molecule type" value="Genomic_DNA"/>
</dbReference>
<reference evidence="3" key="1">
    <citation type="submission" date="2016-03" db="EMBL/GenBank/DDBJ databases">
        <authorList>
            <person name="Borrel G."/>
            <person name="Mccann A."/>
            <person name="O'Toole P.W."/>
        </authorList>
    </citation>
    <scope>NUCLEOTIDE SEQUENCE</scope>
    <source>
        <strain evidence="3">183</strain>
    </source>
</reference>
<dbReference type="Pfam" id="PF01966">
    <property type="entry name" value="HD"/>
    <property type="match status" value="1"/>
</dbReference>
<sequence length="375" mass="41667">MAKNMAAALELTKEDTNTVCAAAMLHDLGHAPYSHTLEEVIENITGMDHMNTTCDIIMGKIPFVPERYTKIMGEIAPIAEVLENEGISAEEVCSLISTSSKESPNGQTYFDLEDGQGSFREKRYLKNIISGPLDVDQMDYLQRDAYYTGVAHGTIDVDRLMQTVAIAHGGLAIHKSGLVAVEGLMVARSLMYTSVYFHKTVRIAEMMLCKAIDAVPPSILNDAHLNTDSALSLALENTNEDSQRIMTLLNYRRLYKKALSETASSLDDEQRKRLIEVADYKKRKQKEIEIADRAGVSHSDVTLDIPSKSILLEELTIGKTEVPVLDNGRVRTLSKYSPLARAIQARSVHDWAFLVSSPQRYVEDVRKAAAKVLFD</sequence>
<evidence type="ECO:0000313" key="4">
    <source>
        <dbReference type="Proteomes" id="UP000752814"/>
    </source>
</evidence>
<dbReference type="Pfam" id="PF19276">
    <property type="entry name" value="HD_assoc_2"/>
    <property type="match status" value="1"/>
</dbReference>
<dbReference type="SUPFAM" id="SSF109604">
    <property type="entry name" value="HD-domain/PDEase-like"/>
    <property type="match status" value="1"/>
</dbReference>
<dbReference type="InterPro" id="IPR006674">
    <property type="entry name" value="HD_domain"/>
</dbReference>
<comment type="caution">
    <text evidence="3">The sequence shown here is derived from an EMBL/GenBank/DDBJ whole genome shotgun (WGS) entry which is preliminary data.</text>
</comment>
<dbReference type="Proteomes" id="UP000752814">
    <property type="component" value="Unassembled WGS sequence"/>
</dbReference>
<evidence type="ECO:0000313" key="3">
    <source>
        <dbReference type="EMBL" id="TQS84095.1"/>
    </source>
</evidence>
<dbReference type="InterPro" id="IPR045509">
    <property type="entry name" value="HD_assoc_2"/>
</dbReference>
<dbReference type="GO" id="GO:0008832">
    <property type="term" value="F:dGTPase activity"/>
    <property type="evidence" value="ECO:0007669"/>
    <property type="project" value="TreeGrafter"/>
</dbReference>
<dbReference type="AlphaFoldDB" id="A0A8J8TDU4"/>
<evidence type="ECO:0008006" key="5">
    <source>
        <dbReference type="Google" id="ProtNLM"/>
    </source>
</evidence>
<organism evidence="3 4">
    <name type="scientific">Candidatus Methanomassiliicoccus intestinalis</name>
    <dbReference type="NCBI Taxonomy" id="1406512"/>
    <lineage>
        <taxon>Archaea</taxon>
        <taxon>Methanobacteriati</taxon>
        <taxon>Thermoplasmatota</taxon>
        <taxon>Thermoplasmata</taxon>
        <taxon>Methanomassiliicoccales</taxon>
        <taxon>Methanomassiliicoccaceae</taxon>
        <taxon>Methanomassiliicoccus</taxon>
    </lineage>
</organism>
<dbReference type="Gene3D" id="1.10.3210.10">
    <property type="entry name" value="Hypothetical protein af1432"/>
    <property type="match status" value="1"/>
</dbReference>
<dbReference type="PANTHER" id="PTHR11373:SF4">
    <property type="entry name" value="DEOXYNUCLEOSIDE TRIPHOSPHATE TRIPHOSPHOHYDROLASE SAMHD1"/>
    <property type="match status" value="1"/>
</dbReference>
<dbReference type="InterPro" id="IPR003607">
    <property type="entry name" value="HD/PDEase_dom"/>
</dbReference>
<proteinExistence type="predicted"/>
<name>A0A8J8TDU4_9ARCH</name>
<accession>A0A8J8TDU4</accession>
<protein>
    <recommendedName>
        <fullName evidence="5">HD domain-containing protein</fullName>
    </recommendedName>
</protein>